<feature type="compositionally biased region" description="Basic residues" evidence="1">
    <location>
        <begin position="85"/>
        <end position="95"/>
    </location>
</feature>
<evidence type="ECO:0000256" key="1">
    <source>
        <dbReference type="SAM" id="MobiDB-lite"/>
    </source>
</evidence>
<feature type="region of interest" description="Disordered" evidence="1">
    <location>
        <begin position="1"/>
        <end position="125"/>
    </location>
</feature>
<evidence type="ECO:0000313" key="3">
    <source>
        <dbReference type="Proteomes" id="UP001187192"/>
    </source>
</evidence>
<accession>A0AA88DUZ6</accession>
<dbReference type="Proteomes" id="UP001187192">
    <property type="component" value="Unassembled WGS sequence"/>
</dbReference>
<comment type="caution">
    <text evidence="2">The sequence shown here is derived from an EMBL/GenBank/DDBJ whole genome shotgun (WGS) entry which is preliminary data.</text>
</comment>
<keyword evidence="3" id="KW-1185">Reference proteome</keyword>
<dbReference type="AlphaFoldDB" id="A0AA88DUZ6"/>
<feature type="compositionally biased region" description="Basic and acidic residues" evidence="1">
    <location>
        <begin position="45"/>
        <end position="63"/>
    </location>
</feature>
<feature type="compositionally biased region" description="Basic and acidic residues" evidence="1">
    <location>
        <begin position="7"/>
        <end position="16"/>
    </location>
</feature>
<evidence type="ECO:0000313" key="2">
    <source>
        <dbReference type="EMBL" id="GMN62153.1"/>
    </source>
</evidence>
<proteinExistence type="predicted"/>
<dbReference type="EMBL" id="BTGU01000124">
    <property type="protein sequence ID" value="GMN62153.1"/>
    <property type="molecule type" value="Genomic_DNA"/>
</dbReference>
<sequence length="220" mass="24114">MGVGVDDGEKPKKPDKVATAARKERGRGKKIMEMGGKRVNGGCKASKEGESGGSYRKLDREGGGNEVATAAAKKRERGEGDGRMKGRGWQHCGRRSNKEEGRVGGITGRIRERDPDHGSKPKTNDTEFVTRSVTRSTIHSDPKPKTAWTRLVPPHRQQPILGTSAGGELRVQNQRYRGILLYEENVEDEDEEKKENDGSHRLLKKPSLALCVHGGVVALL</sequence>
<name>A0AA88DUZ6_FICCA</name>
<protein>
    <submittedName>
        <fullName evidence="2">Uncharacterized protein</fullName>
    </submittedName>
</protein>
<organism evidence="2 3">
    <name type="scientific">Ficus carica</name>
    <name type="common">Common fig</name>
    <dbReference type="NCBI Taxonomy" id="3494"/>
    <lineage>
        <taxon>Eukaryota</taxon>
        <taxon>Viridiplantae</taxon>
        <taxon>Streptophyta</taxon>
        <taxon>Embryophyta</taxon>
        <taxon>Tracheophyta</taxon>
        <taxon>Spermatophyta</taxon>
        <taxon>Magnoliopsida</taxon>
        <taxon>eudicotyledons</taxon>
        <taxon>Gunneridae</taxon>
        <taxon>Pentapetalae</taxon>
        <taxon>rosids</taxon>
        <taxon>fabids</taxon>
        <taxon>Rosales</taxon>
        <taxon>Moraceae</taxon>
        <taxon>Ficeae</taxon>
        <taxon>Ficus</taxon>
    </lineage>
</organism>
<gene>
    <name evidence="2" type="ORF">TIFTF001_031235</name>
</gene>
<feature type="compositionally biased region" description="Basic and acidic residues" evidence="1">
    <location>
        <begin position="109"/>
        <end position="125"/>
    </location>
</feature>
<reference evidence="2" key="1">
    <citation type="submission" date="2023-07" db="EMBL/GenBank/DDBJ databases">
        <title>draft genome sequence of fig (Ficus carica).</title>
        <authorList>
            <person name="Takahashi T."/>
            <person name="Nishimura K."/>
        </authorList>
    </citation>
    <scope>NUCLEOTIDE SEQUENCE</scope>
</reference>